<organism evidence="2">
    <name type="scientific">Anguilla anguilla</name>
    <name type="common">European freshwater eel</name>
    <name type="synonym">Muraena anguilla</name>
    <dbReference type="NCBI Taxonomy" id="7936"/>
    <lineage>
        <taxon>Eukaryota</taxon>
        <taxon>Metazoa</taxon>
        <taxon>Chordata</taxon>
        <taxon>Craniata</taxon>
        <taxon>Vertebrata</taxon>
        <taxon>Euteleostomi</taxon>
        <taxon>Actinopterygii</taxon>
        <taxon>Neopterygii</taxon>
        <taxon>Teleostei</taxon>
        <taxon>Anguilliformes</taxon>
        <taxon>Anguillidae</taxon>
        <taxon>Anguilla</taxon>
    </lineage>
</organism>
<name>A0A0E9Q0W5_ANGAN</name>
<reference evidence="2" key="1">
    <citation type="submission" date="2014-11" db="EMBL/GenBank/DDBJ databases">
        <authorList>
            <person name="Amaro Gonzalez C."/>
        </authorList>
    </citation>
    <scope>NUCLEOTIDE SEQUENCE</scope>
</reference>
<reference evidence="2" key="2">
    <citation type="journal article" date="2015" name="Fish Shellfish Immunol.">
        <title>Early steps in the European eel (Anguilla anguilla)-Vibrio vulnificus interaction in the gills: Role of the RtxA13 toxin.</title>
        <authorList>
            <person name="Callol A."/>
            <person name="Pajuelo D."/>
            <person name="Ebbesson L."/>
            <person name="Teles M."/>
            <person name="MacKenzie S."/>
            <person name="Amaro C."/>
        </authorList>
    </citation>
    <scope>NUCLEOTIDE SEQUENCE</scope>
</reference>
<proteinExistence type="predicted"/>
<sequence>MTSGTFHNFCRSNYSKTKPIPKIQKQATTKKKENKKRVPANGRVGPEAAPAVQSSFPLRPRDRTRTQQPQRNRRPQASREIGALGRRTAQNNF</sequence>
<dbReference type="AlphaFoldDB" id="A0A0E9Q0W5"/>
<feature type="region of interest" description="Disordered" evidence="1">
    <location>
        <begin position="1"/>
        <end position="93"/>
    </location>
</feature>
<accession>A0A0E9Q0W5</accession>
<evidence type="ECO:0000256" key="1">
    <source>
        <dbReference type="SAM" id="MobiDB-lite"/>
    </source>
</evidence>
<dbReference type="EMBL" id="GBXM01098410">
    <property type="protein sequence ID" value="JAH10167.1"/>
    <property type="molecule type" value="Transcribed_RNA"/>
</dbReference>
<feature type="compositionally biased region" description="Polar residues" evidence="1">
    <location>
        <begin position="1"/>
        <end position="16"/>
    </location>
</feature>
<protein>
    <submittedName>
        <fullName evidence="2">Uncharacterized protein</fullName>
    </submittedName>
</protein>
<evidence type="ECO:0000313" key="2">
    <source>
        <dbReference type="EMBL" id="JAH10167.1"/>
    </source>
</evidence>
<feature type="compositionally biased region" description="Basic residues" evidence="1">
    <location>
        <begin position="28"/>
        <end position="38"/>
    </location>
</feature>